<dbReference type="InterPro" id="IPR022532">
    <property type="entry name" value="DUF3696"/>
</dbReference>
<dbReference type="InterPro" id="IPR051396">
    <property type="entry name" value="Bact_Antivir_Def_Nuclease"/>
</dbReference>
<dbReference type="Pfam" id="PF13476">
    <property type="entry name" value="AAA_23"/>
    <property type="match status" value="1"/>
</dbReference>
<dbReference type="InterPro" id="IPR014592">
    <property type="entry name" value="P-loop_UCP034888"/>
</dbReference>
<evidence type="ECO:0000259" key="1">
    <source>
        <dbReference type="Pfam" id="PF12476"/>
    </source>
</evidence>
<evidence type="ECO:0000313" key="4">
    <source>
        <dbReference type="EMBL" id="AUB80158.1"/>
    </source>
</evidence>
<sequence length="371" mass="40353">MIDQLHIRGFKRFADQALDLAPLVVLAGLNGTGKTSVIHALVLAREASIEDSAESIRLNGPVGLELGTAEDVHNWGAEGDIDFDMRHDRDETTASWRFGVPANAPEALYLEVAARPDNPPFAFTRASRAFTYLCAERLGPRSVLGASALPADALEVGVRGEYCAQVLAALGDRPLNDTQRLHPEREPGTAPLLKYELERWLGEIVKAVEIDTESFPGTLVTALRFRAPGGDWVRAPNMGFGVSYALPIVLAGLVASPGGLLVVENPEAHLHPAGQSRIGVYLAWLAGCGIQVIVETHSDHVLNGVRRAIGEHRYLPCEHATVHFFDSDESDTARVTPLLFTAMGGVSDWPRGFFDQYQIDVSALGRIRRQR</sequence>
<dbReference type="Pfam" id="PF13304">
    <property type="entry name" value="AAA_21"/>
    <property type="match status" value="1"/>
</dbReference>
<dbReference type="Gene3D" id="3.40.50.300">
    <property type="entry name" value="P-loop containing nucleotide triphosphate hydrolases"/>
    <property type="match status" value="2"/>
</dbReference>
<dbReference type="PANTHER" id="PTHR43581:SF2">
    <property type="entry name" value="EXCINUCLEASE ATPASE SUBUNIT"/>
    <property type="match status" value="1"/>
</dbReference>
<dbReference type="Pfam" id="PF12476">
    <property type="entry name" value="DUF3696"/>
    <property type="match status" value="1"/>
</dbReference>
<reference evidence="4 5" key="1">
    <citation type="submission" date="2017-03" db="EMBL/GenBank/DDBJ databases">
        <title>Complete genome sequence of Candidatus 'Thiodictyon syntrophicum' sp. nov. strain Cad16T, a photolithoautotroph purple sulfur bacterium isolated from an alpine meromictic lake.</title>
        <authorList>
            <person name="Luedin S.M."/>
            <person name="Pothier J.F."/>
            <person name="Danza F."/>
            <person name="Storelli N."/>
            <person name="Wittwer M."/>
            <person name="Tonolla M."/>
        </authorList>
    </citation>
    <scope>NUCLEOTIDE SEQUENCE [LARGE SCALE GENOMIC DNA]</scope>
    <source>
        <strain evidence="4 5">Cad16T</strain>
    </source>
</reference>
<feature type="domain" description="DUF3696" evidence="1">
    <location>
        <begin position="318"/>
        <end position="363"/>
    </location>
</feature>
<dbReference type="KEGG" id="tsy:THSYN_03735"/>
<dbReference type="PANTHER" id="PTHR43581">
    <property type="entry name" value="ATP/GTP PHOSPHATASE"/>
    <property type="match status" value="1"/>
</dbReference>
<evidence type="ECO:0000259" key="2">
    <source>
        <dbReference type="Pfam" id="PF13304"/>
    </source>
</evidence>
<accession>A0A2K8U3K1</accession>
<dbReference type="GO" id="GO:0006302">
    <property type="term" value="P:double-strand break repair"/>
    <property type="evidence" value="ECO:0007669"/>
    <property type="project" value="InterPro"/>
</dbReference>
<evidence type="ECO:0000259" key="3">
    <source>
        <dbReference type="Pfam" id="PF13476"/>
    </source>
</evidence>
<name>A0A2K8U3K1_9GAMM</name>
<dbReference type="SUPFAM" id="SSF52540">
    <property type="entry name" value="P-loop containing nucleoside triphosphate hydrolases"/>
    <property type="match status" value="1"/>
</dbReference>
<dbReference type="AlphaFoldDB" id="A0A2K8U3K1"/>
<dbReference type="RefSeq" id="WP_100917964.1">
    <property type="nucleotide sequence ID" value="NZ_CP020370.1"/>
</dbReference>
<dbReference type="OrthoDB" id="3322489at2"/>
<keyword evidence="5" id="KW-1185">Reference proteome</keyword>
<evidence type="ECO:0008006" key="6">
    <source>
        <dbReference type="Google" id="ProtNLM"/>
    </source>
</evidence>
<evidence type="ECO:0000313" key="5">
    <source>
        <dbReference type="Proteomes" id="UP000232638"/>
    </source>
</evidence>
<dbReference type="EMBL" id="CP020370">
    <property type="protein sequence ID" value="AUB80158.1"/>
    <property type="molecule type" value="Genomic_DNA"/>
</dbReference>
<dbReference type="InterPro" id="IPR003959">
    <property type="entry name" value="ATPase_AAA_core"/>
</dbReference>
<dbReference type="GO" id="GO:0016887">
    <property type="term" value="F:ATP hydrolysis activity"/>
    <property type="evidence" value="ECO:0007669"/>
    <property type="project" value="InterPro"/>
</dbReference>
<proteinExistence type="predicted"/>
<gene>
    <name evidence="4" type="ORF">THSYN_03735</name>
</gene>
<dbReference type="Proteomes" id="UP000232638">
    <property type="component" value="Chromosome"/>
</dbReference>
<organism evidence="4 5">
    <name type="scientific">Candidatus Thiodictyon syntrophicum</name>
    <dbReference type="NCBI Taxonomy" id="1166950"/>
    <lineage>
        <taxon>Bacteria</taxon>
        <taxon>Pseudomonadati</taxon>
        <taxon>Pseudomonadota</taxon>
        <taxon>Gammaproteobacteria</taxon>
        <taxon>Chromatiales</taxon>
        <taxon>Chromatiaceae</taxon>
        <taxon>Thiodictyon</taxon>
    </lineage>
</organism>
<dbReference type="PIRSF" id="PIRSF034888">
    <property type="entry name" value="P-loop_UCP034888"/>
    <property type="match status" value="1"/>
</dbReference>
<feature type="domain" description="ATPase AAA-type core" evidence="2">
    <location>
        <begin position="221"/>
        <end position="303"/>
    </location>
</feature>
<dbReference type="InterPro" id="IPR027417">
    <property type="entry name" value="P-loop_NTPase"/>
</dbReference>
<dbReference type="InterPro" id="IPR038729">
    <property type="entry name" value="Rad50/SbcC_AAA"/>
</dbReference>
<feature type="domain" description="Rad50/SbcC-type AAA" evidence="3">
    <location>
        <begin position="4"/>
        <end position="44"/>
    </location>
</feature>
<dbReference type="GO" id="GO:0005524">
    <property type="term" value="F:ATP binding"/>
    <property type="evidence" value="ECO:0007669"/>
    <property type="project" value="InterPro"/>
</dbReference>
<protein>
    <recommendedName>
        <fullName evidence="6">DUF3696 domain-containing protein</fullName>
    </recommendedName>
</protein>